<keyword evidence="3" id="KW-0547">Nucleotide-binding</keyword>
<accession>A0A7S2TSR3</accession>
<proteinExistence type="predicted"/>
<dbReference type="Pfam" id="PF00069">
    <property type="entry name" value="Pkinase"/>
    <property type="match status" value="1"/>
</dbReference>
<keyword evidence="4" id="KW-0418">Kinase</keyword>
<evidence type="ECO:0000313" key="7">
    <source>
        <dbReference type="EMBL" id="CAD9768652.1"/>
    </source>
</evidence>
<dbReference type="Gene3D" id="1.10.510.10">
    <property type="entry name" value="Transferase(Phosphotransferase) domain 1"/>
    <property type="match status" value="1"/>
</dbReference>
<dbReference type="EMBL" id="HBHP01020342">
    <property type="protein sequence ID" value="CAD9768652.1"/>
    <property type="molecule type" value="Transcribed_RNA"/>
</dbReference>
<dbReference type="SUPFAM" id="SSF56112">
    <property type="entry name" value="Protein kinase-like (PK-like)"/>
    <property type="match status" value="1"/>
</dbReference>
<protein>
    <recommendedName>
        <fullName evidence="6">Protein kinase domain-containing protein</fullName>
    </recommendedName>
</protein>
<name>A0A7S2TSR3_9EUKA</name>
<dbReference type="GO" id="GO:0004674">
    <property type="term" value="F:protein serine/threonine kinase activity"/>
    <property type="evidence" value="ECO:0007669"/>
    <property type="project" value="UniProtKB-KW"/>
</dbReference>
<dbReference type="GO" id="GO:0005524">
    <property type="term" value="F:ATP binding"/>
    <property type="evidence" value="ECO:0007669"/>
    <property type="project" value="UniProtKB-KW"/>
</dbReference>
<evidence type="ECO:0000259" key="6">
    <source>
        <dbReference type="PROSITE" id="PS50011"/>
    </source>
</evidence>
<dbReference type="InterPro" id="IPR050494">
    <property type="entry name" value="Ser_Thr_dual-spec_kinase"/>
</dbReference>
<dbReference type="PANTHER" id="PTHR24058">
    <property type="entry name" value="DUAL SPECIFICITY PROTEIN KINASE"/>
    <property type="match status" value="1"/>
</dbReference>
<dbReference type="InterPro" id="IPR011009">
    <property type="entry name" value="Kinase-like_dom_sf"/>
</dbReference>
<reference evidence="7" key="1">
    <citation type="submission" date="2021-01" db="EMBL/GenBank/DDBJ databases">
        <authorList>
            <person name="Corre E."/>
            <person name="Pelletier E."/>
            <person name="Niang G."/>
            <person name="Scheremetjew M."/>
            <person name="Finn R."/>
            <person name="Kale V."/>
            <person name="Holt S."/>
            <person name="Cochrane G."/>
            <person name="Meng A."/>
            <person name="Brown T."/>
            <person name="Cohen L."/>
        </authorList>
    </citation>
    <scope>NUCLEOTIDE SEQUENCE</scope>
    <source>
        <strain evidence="7">CCMP622</strain>
    </source>
</reference>
<keyword evidence="2" id="KW-0808">Transferase</keyword>
<keyword evidence="5" id="KW-0067">ATP-binding</keyword>
<organism evidence="7">
    <name type="scientific">Lotharella oceanica</name>
    <dbReference type="NCBI Taxonomy" id="641309"/>
    <lineage>
        <taxon>Eukaryota</taxon>
        <taxon>Sar</taxon>
        <taxon>Rhizaria</taxon>
        <taxon>Cercozoa</taxon>
        <taxon>Chlorarachniophyceae</taxon>
        <taxon>Lotharella</taxon>
    </lineage>
</organism>
<evidence type="ECO:0000256" key="4">
    <source>
        <dbReference type="ARBA" id="ARBA00022777"/>
    </source>
</evidence>
<gene>
    <name evidence="7" type="ORF">LSP00402_LOCUS12632</name>
</gene>
<evidence type="ECO:0000256" key="5">
    <source>
        <dbReference type="ARBA" id="ARBA00022840"/>
    </source>
</evidence>
<dbReference type="InterPro" id="IPR000719">
    <property type="entry name" value="Prot_kinase_dom"/>
</dbReference>
<keyword evidence="1" id="KW-0723">Serine/threonine-protein kinase</keyword>
<evidence type="ECO:0000256" key="1">
    <source>
        <dbReference type="ARBA" id="ARBA00022527"/>
    </source>
</evidence>
<evidence type="ECO:0000256" key="2">
    <source>
        <dbReference type="ARBA" id="ARBA00022679"/>
    </source>
</evidence>
<dbReference type="AlphaFoldDB" id="A0A7S2TSR3"/>
<sequence>MIGSMGYRAPEFLVGLSIDFQCDIWSAAATLCELLTGKILYKGVNDNQMLLLQMELCGNFPKKLVKRAAFREEHFNDDGVFLERRVDPLSKVELRVPRADLSTPIKSFEKDVLRNVAKSRRKKRAEFANLLVQMFTMDPSKRPGVKECMKHAFFHSPAR</sequence>
<dbReference type="PROSITE" id="PS50011">
    <property type="entry name" value="PROTEIN_KINASE_DOM"/>
    <property type="match status" value="1"/>
</dbReference>
<feature type="domain" description="Protein kinase" evidence="6">
    <location>
        <begin position="1"/>
        <end position="154"/>
    </location>
</feature>
<evidence type="ECO:0000256" key="3">
    <source>
        <dbReference type="ARBA" id="ARBA00022741"/>
    </source>
</evidence>
<dbReference type="PANTHER" id="PTHR24058:SF103">
    <property type="entry name" value="SERINE_THREONINE-PROTEIN KINASE PRP4 HOMOLOG"/>
    <property type="match status" value="1"/>
</dbReference>